<dbReference type="CDD" id="cd06464">
    <property type="entry name" value="ACD_sHsps-like"/>
    <property type="match status" value="1"/>
</dbReference>
<name>A0A1E7L9M4_9ACTN</name>
<organism evidence="5 6">
    <name type="scientific">Streptomyces nanshensis</name>
    <dbReference type="NCBI Taxonomy" id="518642"/>
    <lineage>
        <taxon>Bacteria</taxon>
        <taxon>Bacillati</taxon>
        <taxon>Actinomycetota</taxon>
        <taxon>Actinomycetes</taxon>
        <taxon>Kitasatosporales</taxon>
        <taxon>Streptomycetaceae</taxon>
        <taxon>Streptomyces</taxon>
    </lineage>
</organism>
<dbReference type="Proteomes" id="UP000176005">
    <property type="component" value="Unassembled WGS sequence"/>
</dbReference>
<comment type="caution">
    <text evidence="5">The sequence shown here is derived from an EMBL/GenBank/DDBJ whole genome shotgun (WGS) entry which is preliminary data.</text>
</comment>
<keyword evidence="6" id="KW-1185">Reference proteome</keyword>
<evidence type="ECO:0000259" key="4">
    <source>
        <dbReference type="PROSITE" id="PS01031"/>
    </source>
</evidence>
<dbReference type="Pfam" id="PF00011">
    <property type="entry name" value="HSP20"/>
    <property type="match status" value="1"/>
</dbReference>
<accession>A0A1E7L9M4</accession>
<dbReference type="Gene3D" id="2.60.40.790">
    <property type="match status" value="1"/>
</dbReference>
<dbReference type="RefSeq" id="WP_070015569.1">
    <property type="nucleotide sequence ID" value="NZ_LJGW01000110.1"/>
</dbReference>
<evidence type="ECO:0000313" key="6">
    <source>
        <dbReference type="Proteomes" id="UP000176005"/>
    </source>
</evidence>
<dbReference type="InterPro" id="IPR002068">
    <property type="entry name" value="A-crystallin/Hsp20_dom"/>
</dbReference>
<dbReference type="GO" id="GO:0009408">
    <property type="term" value="P:response to heat"/>
    <property type="evidence" value="ECO:0007669"/>
    <property type="project" value="InterPro"/>
</dbReference>
<dbReference type="PANTHER" id="PTHR46733:SF4">
    <property type="entry name" value="HEAT SHOCK PROTEIN 21, CHLOROPLASTIC"/>
    <property type="match status" value="1"/>
</dbReference>
<feature type="domain" description="SHSP" evidence="4">
    <location>
        <begin position="31"/>
        <end position="141"/>
    </location>
</feature>
<keyword evidence="1" id="KW-0346">Stress response</keyword>
<dbReference type="InterPro" id="IPR044587">
    <property type="entry name" value="HSP21-like"/>
</dbReference>
<evidence type="ECO:0000256" key="2">
    <source>
        <dbReference type="PROSITE-ProRule" id="PRU00285"/>
    </source>
</evidence>
<dbReference type="SUPFAM" id="SSF49764">
    <property type="entry name" value="HSP20-like chaperones"/>
    <property type="match status" value="1"/>
</dbReference>
<comment type="similarity">
    <text evidence="2 3">Belongs to the small heat shock protein (HSP20) family.</text>
</comment>
<dbReference type="InterPro" id="IPR008978">
    <property type="entry name" value="HSP20-like_chaperone"/>
</dbReference>
<dbReference type="AlphaFoldDB" id="A0A1E7L9M4"/>
<evidence type="ECO:0000256" key="1">
    <source>
        <dbReference type="ARBA" id="ARBA00023016"/>
    </source>
</evidence>
<dbReference type="PANTHER" id="PTHR46733">
    <property type="entry name" value="26.5 KDA HEAT SHOCK PROTEIN, MITOCHONDRIAL"/>
    <property type="match status" value="1"/>
</dbReference>
<dbReference type="PROSITE" id="PS01031">
    <property type="entry name" value="SHSP"/>
    <property type="match status" value="1"/>
</dbReference>
<reference evidence="5 6" key="1">
    <citation type="journal article" date="2016" name="Front. Microbiol.">
        <title>Comparative Genomics Analysis of Streptomyces Species Reveals Their Adaptation to the Marine Environment and Their Diversity at the Genomic Level.</title>
        <authorList>
            <person name="Tian X."/>
            <person name="Zhang Z."/>
            <person name="Yang T."/>
            <person name="Chen M."/>
            <person name="Li J."/>
            <person name="Chen F."/>
            <person name="Yang J."/>
            <person name="Li W."/>
            <person name="Zhang B."/>
            <person name="Zhang Z."/>
            <person name="Wu J."/>
            <person name="Zhang C."/>
            <person name="Long L."/>
            <person name="Xiao J."/>
        </authorList>
    </citation>
    <scope>NUCLEOTIDE SEQUENCE [LARGE SCALE GENOMIC DNA]</scope>
    <source>
        <strain evidence="5 6">SCSIO 10429</strain>
    </source>
</reference>
<proteinExistence type="inferred from homology"/>
<dbReference type="EMBL" id="LJGW01000110">
    <property type="protein sequence ID" value="OEV12935.1"/>
    <property type="molecule type" value="Genomic_DNA"/>
</dbReference>
<dbReference type="PATRIC" id="fig|518642.10.peg.7358"/>
<gene>
    <name evidence="5" type="ORF">AN218_06015</name>
</gene>
<evidence type="ECO:0000313" key="5">
    <source>
        <dbReference type="EMBL" id="OEV12935.1"/>
    </source>
</evidence>
<protein>
    <recommendedName>
        <fullName evidence="4">SHSP domain-containing protein</fullName>
    </recommendedName>
</protein>
<evidence type="ECO:0000256" key="3">
    <source>
        <dbReference type="RuleBase" id="RU003616"/>
    </source>
</evidence>
<sequence length="143" mass="15494">MPAPVERRHTGATLPDLFDWMIPDFPAVPTLRSGAHTIRVEEGMTDGEFTLRAELPGIDPDRDVDITVEGDMLTIKAERTERAGDKGHSEFHYGAMARAVRLPAGARTDDAAADYEDGILTVTVPVAEPGSEARNISVRRPSG</sequence>